<evidence type="ECO:0000313" key="2">
    <source>
        <dbReference type="Proteomes" id="UP001233172"/>
    </source>
</evidence>
<dbReference type="AlphaFoldDB" id="A0AAD8FDD7"/>
<dbReference type="EMBL" id="JASAOG010000036">
    <property type="protein sequence ID" value="KAK0060290.1"/>
    <property type="molecule type" value="Genomic_DNA"/>
</dbReference>
<reference evidence="1" key="1">
    <citation type="journal article" date="2023" name="PLoS Negl. Trop. Dis.">
        <title>A genome sequence for Biomphalaria pfeifferi, the major vector snail for the human-infecting parasite Schistosoma mansoni.</title>
        <authorList>
            <person name="Bu L."/>
            <person name="Lu L."/>
            <person name="Laidemitt M.R."/>
            <person name="Zhang S.M."/>
            <person name="Mutuku M."/>
            <person name="Mkoji G."/>
            <person name="Steinauer M."/>
            <person name="Loker E.S."/>
        </authorList>
    </citation>
    <scope>NUCLEOTIDE SEQUENCE</scope>
    <source>
        <strain evidence="1">KasaAsao</strain>
    </source>
</reference>
<keyword evidence="2" id="KW-1185">Reference proteome</keyword>
<evidence type="ECO:0000313" key="1">
    <source>
        <dbReference type="EMBL" id="KAK0060290.1"/>
    </source>
</evidence>
<dbReference type="Proteomes" id="UP001233172">
    <property type="component" value="Unassembled WGS sequence"/>
</dbReference>
<proteinExistence type="predicted"/>
<reference evidence="1" key="2">
    <citation type="submission" date="2023-04" db="EMBL/GenBank/DDBJ databases">
        <authorList>
            <person name="Bu L."/>
            <person name="Lu L."/>
            <person name="Laidemitt M.R."/>
            <person name="Zhang S.M."/>
            <person name="Mutuku M."/>
            <person name="Mkoji G."/>
            <person name="Steinauer M."/>
            <person name="Loker E.S."/>
        </authorList>
    </citation>
    <scope>NUCLEOTIDE SEQUENCE</scope>
    <source>
        <strain evidence="1">KasaAsao</strain>
        <tissue evidence="1">Whole Snail</tissue>
    </source>
</reference>
<accession>A0AAD8FDD7</accession>
<gene>
    <name evidence="1" type="ORF">Bpfe_010124</name>
</gene>
<comment type="caution">
    <text evidence="1">The sequence shown here is derived from an EMBL/GenBank/DDBJ whole genome shotgun (WGS) entry which is preliminary data.</text>
</comment>
<protein>
    <submittedName>
        <fullName evidence="1">Uncharacterized protein</fullName>
    </submittedName>
</protein>
<sequence length="154" mass="18085">MFTCYKREHSEPKRLTKNVPCSGSERPEQVIPGFPQVNHKKNDVHIIGDYLDTRTSIPNTVHHTRNVTPTTLTKSTRERLGRTNIISARPKRRIRLSDRKVDREKKSFITVRFLAFLFRPPFPPLSHSLYRSESPSTSRWRCSRQVARRNERSC</sequence>
<name>A0AAD8FDD7_BIOPF</name>
<organism evidence="1 2">
    <name type="scientific">Biomphalaria pfeifferi</name>
    <name type="common">Bloodfluke planorb</name>
    <name type="synonym">Freshwater snail</name>
    <dbReference type="NCBI Taxonomy" id="112525"/>
    <lineage>
        <taxon>Eukaryota</taxon>
        <taxon>Metazoa</taxon>
        <taxon>Spiralia</taxon>
        <taxon>Lophotrochozoa</taxon>
        <taxon>Mollusca</taxon>
        <taxon>Gastropoda</taxon>
        <taxon>Heterobranchia</taxon>
        <taxon>Euthyneura</taxon>
        <taxon>Panpulmonata</taxon>
        <taxon>Hygrophila</taxon>
        <taxon>Lymnaeoidea</taxon>
        <taxon>Planorbidae</taxon>
        <taxon>Biomphalaria</taxon>
    </lineage>
</organism>